<name>Q54G46_DICDI</name>
<dbReference type="PhylomeDB" id="Q54G46"/>
<dbReference type="PANTHER" id="PTHR31648:SF3">
    <property type="entry name" value="TRANSMEMBRANE PROTEIN"/>
    <property type="match status" value="1"/>
</dbReference>
<dbReference type="EMBL" id="AAFI02000163">
    <property type="protein sequence ID" value="EAL62221.1"/>
    <property type="molecule type" value="Genomic_DNA"/>
</dbReference>
<dbReference type="PANTHER" id="PTHR31648">
    <property type="entry name" value="TRANSMEMBRANE PROTEIN-RELATED"/>
    <property type="match status" value="1"/>
</dbReference>
<reference evidence="2 3" key="1">
    <citation type="journal article" date="2005" name="Nature">
        <title>The genome of the social amoeba Dictyostelium discoideum.</title>
        <authorList>
            <consortium name="The Dictyostelium discoideum Sequencing Consortium"/>
            <person name="Eichinger L."/>
            <person name="Pachebat J.A."/>
            <person name="Glockner G."/>
            <person name="Rajandream M.A."/>
            <person name="Sucgang R."/>
            <person name="Berriman M."/>
            <person name="Song J."/>
            <person name="Olsen R."/>
            <person name="Szafranski K."/>
            <person name="Xu Q."/>
            <person name="Tunggal B."/>
            <person name="Kummerfeld S."/>
            <person name="Madera M."/>
            <person name="Konfortov B.A."/>
            <person name="Rivero F."/>
            <person name="Bankier A.T."/>
            <person name="Lehmann R."/>
            <person name="Hamlin N."/>
            <person name="Davies R."/>
            <person name="Gaudet P."/>
            <person name="Fey P."/>
            <person name="Pilcher K."/>
            <person name="Chen G."/>
            <person name="Saunders D."/>
            <person name="Sodergren E."/>
            <person name="Davis P."/>
            <person name="Kerhornou A."/>
            <person name="Nie X."/>
            <person name="Hall N."/>
            <person name="Anjard C."/>
            <person name="Hemphill L."/>
            <person name="Bason N."/>
            <person name="Farbrother P."/>
            <person name="Desany B."/>
            <person name="Just E."/>
            <person name="Morio T."/>
            <person name="Rost R."/>
            <person name="Churcher C."/>
            <person name="Cooper J."/>
            <person name="Haydock S."/>
            <person name="van Driessche N."/>
            <person name="Cronin A."/>
            <person name="Goodhead I."/>
            <person name="Muzny D."/>
            <person name="Mourier T."/>
            <person name="Pain A."/>
            <person name="Lu M."/>
            <person name="Harper D."/>
            <person name="Lindsay R."/>
            <person name="Hauser H."/>
            <person name="James K."/>
            <person name="Quiles M."/>
            <person name="Madan Babu M."/>
            <person name="Saito T."/>
            <person name="Buchrieser C."/>
            <person name="Wardroper A."/>
            <person name="Felder M."/>
            <person name="Thangavelu M."/>
            <person name="Johnson D."/>
            <person name="Knights A."/>
            <person name="Loulseged H."/>
            <person name="Mungall K."/>
            <person name="Oliver K."/>
            <person name="Price C."/>
            <person name="Quail M.A."/>
            <person name="Urushihara H."/>
            <person name="Hernandez J."/>
            <person name="Rabbinowitsch E."/>
            <person name="Steffen D."/>
            <person name="Sanders M."/>
            <person name="Ma J."/>
            <person name="Kohara Y."/>
            <person name="Sharp S."/>
            <person name="Simmonds M."/>
            <person name="Spiegler S."/>
            <person name="Tivey A."/>
            <person name="Sugano S."/>
            <person name="White B."/>
            <person name="Walker D."/>
            <person name="Woodward J."/>
            <person name="Winckler T."/>
            <person name="Tanaka Y."/>
            <person name="Shaulsky G."/>
            <person name="Schleicher M."/>
            <person name="Weinstock G."/>
            <person name="Rosenthal A."/>
            <person name="Cox E.C."/>
            <person name="Chisholm R.L."/>
            <person name="Gibbs R."/>
            <person name="Loomis W.F."/>
            <person name="Platzer M."/>
            <person name="Kay R.R."/>
            <person name="Williams J."/>
            <person name="Dear P.H."/>
            <person name="Noegel A.A."/>
            <person name="Barrell B."/>
            <person name="Kuspa A."/>
        </authorList>
    </citation>
    <scope>NUCLEOTIDE SEQUENCE [LARGE SCALE GENOMIC DNA]</scope>
    <source>
        <strain evidence="2 3">AX4</strain>
    </source>
</reference>
<evidence type="ECO:0000256" key="1">
    <source>
        <dbReference type="SAM" id="SignalP"/>
    </source>
</evidence>
<accession>Q54G46</accession>
<dbReference type="AlphaFoldDB" id="Q54G46"/>
<keyword evidence="1" id="KW-0732">Signal</keyword>
<protein>
    <submittedName>
        <fullName evidence="2">Uncharacterized protein</fullName>
    </submittedName>
</protein>
<dbReference type="RefSeq" id="XP_635726.1">
    <property type="nucleotide sequence ID" value="XM_630634.1"/>
</dbReference>
<keyword evidence="3" id="KW-1185">Reference proteome</keyword>
<dbReference type="HOGENOM" id="CLU_1153484_0_0_1"/>
<organism evidence="2 3">
    <name type="scientific">Dictyostelium discoideum</name>
    <name type="common">Social amoeba</name>
    <dbReference type="NCBI Taxonomy" id="44689"/>
    <lineage>
        <taxon>Eukaryota</taxon>
        <taxon>Amoebozoa</taxon>
        <taxon>Evosea</taxon>
        <taxon>Eumycetozoa</taxon>
        <taxon>Dictyostelia</taxon>
        <taxon>Dictyosteliales</taxon>
        <taxon>Dictyosteliaceae</taxon>
        <taxon>Dictyostelium</taxon>
    </lineage>
</organism>
<comment type="caution">
    <text evidence="2">The sequence shown here is derived from an EMBL/GenBank/DDBJ whole genome shotgun (WGS) entry which is preliminary data.</text>
</comment>
<dbReference type="Proteomes" id="UP000002195">
    <property type="component" value="Unassembled WGS sequence"/>
</dbReference>
<dbReference type="VEuPathDB" id="AmoebaDB:DDB_G0290411"/>
<dbReference type="PaxDb" id="44689-DDB0188875"/>
<sequence>MKLLFSLILIFTIAFNGAYSTKTFSPPSININSENESCFGSSFVGFTTSYITSCVNAFLPGNNGQAPEQHIFYETGLVSYDFHNQLFYNSFVENDINTNTTSYGYSWIFGKNNTEYYLPQDKAICYIVDQEATLPSKLPSLSPAGSSEIGVTPVSVISINDPEMSLYTSETILVTSDCTPMIYSVGNLIFGPDGNSLTNFFYYAPSPSQDYFQLPAICDDATPIESSKLSKTSRSILNKFK</sequence>
<dbReference type="GeneID" id="8627644"/>
<evidence type="ECO:0000313" key="3">
    <source>
        <dbReference type="Proteomes" id="UP000002195"/>
    </source>
</evidence>
<feature type="signal peptide" evidence="1">
    <location>
        <begin position="1"/>
        <end position="20"/>
    </location>
</feature>
<dbReference type="dictyBase" id="DDB_G0290411"/>
<gene>
    <name evidence="2" type="ORF">DDB_G0290411</name>
</gene>
<proteinExistence type="predicted"/>
<dbReference type="Pfam" id="PF25544">
    <property type="entry name" value="Ependymin_amoebozoa"/>
    <property type="match status" value="1"/>
</dbReference>
<feature type="chain" id="PRO_5004249559" evidence="1">
    <location>
        <begin position="21"/>
        <end position="241"/>
    </location>
</feature>
<dbReference type="KEGG" id="ddi:DDB_G0290411"/>
<dbReference type="InterPro" id="IPR040310">
    <property type="entry name" value="DDB_G0292248"/>
</dbReference>
<dbReference type="InParanoid" id="Q54G46"/>
<evidence type="ECO:0000313" key="2">
    <source>
        <dbReference type="EMBL" id="EAL62221.1"/>
    </source>
</evidence>